<reference evidence="1 2" key="1">
    <citation type="submission" date="2018-06" db="EMBL/GenBank/DDBJ databases">
        <title>Genomic Encyclopedia of Type Strains, Phase IV (KMG-IV): sequencing the most valuable type-strain genomes for metagenomic binning, comparative biology and taxonomic classification.</title>
        <authorList>
            <person name="Goeker M."/>
        </authorList>
    </citation>
    <scope>NUCLEOTIDE SEQUENCE [LARGE SCALE GENOMIC DNA]</scope>
    <source>
        <strain evidence="1 2">DSM 25532</strain>
    </source>
</reference>
<dbReference type="AlphaFoldDB" id="A0A366H4M8"/>
<sequence length="193" mass="22007">MSLSRRAKIILCGVLVLLVLPLTYVVWLSGTREPLRFRIVEDSRHKKLDPNYGGSIFLVEVRNEGRVDMVLRHSFLRKPANPPAQVMHFLDMQHTPPGTFAALFDGEAPIPAGGTAWFTAHEGTQSPEWFSRDEEYVITHISIPAWKHRLNEWLLKVEKELPAFLQGDWAILTVHLTEAPLDVSRLRDYPPPP</sequence>
<dbReference type="Proteomes" id="UP000253426">
    <property type="component" value="Unassembled WGS sequence"/>
</dbReference>
<protein>
    <submittedName>
        <fullName evidence="1">Uncharacterized protein</fullName>
    </submittedName>
</protein>
<dbReference type="RefSeq" id="WP_113961737.1">
    <property type="nucleotide sequence ID" value="NZ_QNRR01000015.1"/>
</dbReference>
<evidence type="ECO:0000313" key="2">
    <source>
        <dbReference type="Proteomes" id="UP000253426"/>
    </source>
</evidence>
<dbReference type="EMBL" id="QNRR01000015">
    <property type="protein sequence ID" value="RBP36963.1"/>
    <property type="molecule type" value="Genomic_DNA"/>
</dbReference>
<name>A0A366H4M8_9BACT</name>
<organism evidence="1 2">
    <name type="scientific">Roseimicrobium gellanilyticum</name>
    <dbReference type="NCBI Taxonomy" id="748857"/>
    <lineage>
        <taxon>Bacteria</taxon>
        <taxon>Pseudomonadati</taxon>
        <taxon>Verrucomicrobiota</taxon>
        <taxon>Verrucomicrobiia</taxon>
        <taxon>Verrucomicrobiales</taxon>
        <taxon>Verrucomicrobiaceae</taxon>
        <taxon>Roseimicrobium</taxon>
    </lineage>
</organism>
<accession>A0A366H4M8</accession>
<proteinExistence type="predicted"/>
<keyword evidence="2" id="KW-1185">Reference proteome</keyword>
<evidence type="ECO:0000313" key="1">
    <source>
        <dbReference type="EMBL" id="RBP36963.1"/>
    </source>
</evidence>
<gene>
    <name evidence="1" type="ORF">DES53_115104</name>
</gene>
<comment type="caution">
    <text evidence="1">The sequence shown here is derived from an EMBL/GenBank/DDBJ whole genome shotgun (WGS) entry which is preliminary data.</text>
</comment>